<dbReference type="STRING" id="1555241.A0A4P9X6U8"/>
<evidence type="ECO:0000313" key="4">
    <source>
        <dbReference type="Proteomes" id="UP000274922"/>
    </source>
</evidence>
<feature type="coiled-coil region" evidence="1">
    <location>
        <begin position="780"/>
        <end position="807"/>
    </location>
</feature>
<evidence type="ECO:0008006" key="5">
    <source>
        <dbReference type="Google" id="ProtNLM"/>
    </source>
</evidence>
<dbReference type="EMBL" id="ML014192">
    <property type="protein sequence ID" value="RKP00937.1"/>
    <property type="molecule type" value="Genomic_DNA"/>
</dbReference>
<gene>
    <name evidence="3" type="ORF">CXG81DRAFT_26383</name>
</gene>
<evidence type="ECO:0000256" key="1">
    <source>
        <dbReference type="SAM" id="Coils"/>
    </source>
</evidence>
<feature type="region of interest" description="Disordered" evidence="2">
    <location>
        <begin position="558"/>
        <end position="611"/>
    </location>
</feature>
<sequence>MEASPAVQAHDYANQAEACAAAGQLAAAVELHYLAAEQFLLAINDIKDIDAVRTLKILYATHTRQAKELQKRIEAARQAQNAVPASIPNAGTGIGGASGLGVTGSETGPHSGAAASAAAPSSRPDLASAATAASAASAASITPLKPSGSCHAGLVTTLSTRPDRSTPTPPSPAVAIDHPSAGAAPPSTATAHRSLGAVADGADGGVDALHPASMPPRRPVYGVVPRHAATPTGGPPPQRVSPPSAGAGDSVASPPPASGSSGLLAATLDVGTAATAPMTATATATAPPPAPHGFPIVRLPAMDPPGATVTQLLQHHFNPAVRTKPSATTLISQPSGRPGATGMSVATMSVAAMEMSQMQGSTASSDGFSPEAALDIFGDADIETGPASLAASTLARVETRGHGHGDDGGGGIIRPPAGALHPVSTGALSGASMVASLSPFSGTPDPSLSHMDKSYYMLNSTAYDSQYGPASADYTHAAGAGGPAASSTPGARAPRHGGRSDSSASADIDASHVDLLEAVDDDDDVDNAGDDDHDPFNKFWDVVEGLVQKMALPPAVSFSRAPATGPSLPGTMPSADAYERGDARHTTHPVDTSHVSGRASNESSTSSYGDGAGRSVYMLNSYFVIPDELGHGGHALMRPDGLPSGAGAGAPGGHGTLHEPGSASTESGSGSVFGTRSAAQWVEHNRWPLAPETMGPLKRSAYPVPTRTPSYGRLGMAYQASSAGGMSHSGGPASADRLPHPTDALPPPPPLHPPGPPPASAATPNTAYPSAVPSSTGWSMEALIQRNEHLQKLLDAQTAKVAMLERAGEENNMLRSSIIQFRHDVTRQAKRIAREHQIQQQQSSKSGLALSRMSASTAAGITLAGAHVGAGIDAGQGGSAGGAHGEISTAASSVASLPPVPQTLMIRLAPSGALPPASCPANTEFGDGPSSAPPSAAPSIPAPVPVPALVRAPVTTPALAPAPTSASASESDSDSAAESTAPVTAVTARCDVDSEIAAYQEQIEALQRRVAALEQQNAALVAALETQRPEGRSAPQDSRGSMNDID</sequence>
<dbReference type="OrthoDB" id="3197614at2759"/>
<feature type="coiled-coil region" evidence="1">
    <location>
        <begin position="52"/>
        <end position="79"/>
    </location>
</feature>
<feature type="compositionally biased region" description="Low complexity" evidence="2">
    <location>
        <begin position="721"/>
        <end position="735"/>
    </location>
</feature>
<reference evidence="4" key="1">
    <citation type="journal article" date="2018" name="Nat. Microbiol.">
        <title>Leveraging single-cell genomics to expand the fungal tree of life.</title>
        <authorList>
            <person name="Ahrendt S.R."/>
            <person name="Quandt C.A."/>
            <person name="Ciobanu D."/>
            <person name="Clum A."/>
            <person name="Salamov A."/>
            <person name="Andreopoulos B."/>
            <person name="Cheng J.F."/>
            <person name="Woyke T."/>
            <person name="Pelin A."/>
            <person name="Henrissat B."/>
            <person name="Reynolds N.K."/>
            <person name="Benny G.L."/>
            <person name="Smith M.E."/>
            <person name="James T.Y."/>
            <person name="Grigoriev I.V."/>
        </authorList>
    </citation>
    <scope>NUCLEOTIDE SEQUENCE [LARGE SCALE GENOMIC DNA]</scope>
    <source>
        <strain evidence="4">ATCC 52028</strain>
    </source>
</reference>
<feature type="compositionally biased region" description="Low complexity" evidence="2">
    <location>
        <begin position="179"/>
        <end position="208"/>
    </location>
</feature>
<dbReference type="Gene3D" id="1.20.58.80">
    <property type="entry name" value="Phosphotransferase system, lactose/cellobiose-type IIA subunit"/>
    <property type="match status" value="1"/>
</dbReference>
<feature type="region of interest" description="Disordered" evidence="2">
    <location>
        <begin position="635"/>
        <end position="672"/>
    </location>
</feature>
<organism evidence="3 4">
    <name type="scientific">Caulochytrium protostelioides</name>
    <dbReference type="NCBI Taxonomy" id="1555241"/>
    <lineage>
        <taxon>Eukaryota</taxon>
        <taxon>Fungi</taxon>
        <taxon>Fungi incertae sedis</taxon>
        <taxon>Chytridiomycota</taxon>
        <taxon>Chytridiomycota incertae sedis</taxon>
        <taxon>Chytridiomycetes</taxon>
        <taxon>Caulochytriales</taxon>
        <taxon>Caulochytriaceae</taxon>
        <taxon>Caulochytrium</taxon>
    </lineage>
</organism>
<dbReference type="Proteomes" id="UP000274922">
    <property type="component" value="Unassembled WGS sequence"/>
</dbReference>
<evidence type="ECO:0000256" key="2">
    <source>
        <dbReference type="SAM" id="MobiDB-lite"/>
    </source>
</evidence>
<protein>
    <recommendedName>
        <fullName evidence="5">MIT domain-containing protein</fullName>
    </recommendedName>
</protein>
<name>A0A4P9X6U8_9FUNG</name>
<accession>A0A4P9X6U8</accession>
<feature type="compositionally biased region" description="Low complexity" evidence="2">
    <location>
        <begin position="111"/>
        <end position="120"/>
    </location>
</feature>
<feature type="compositionally biased region" description="Polar residues" evidence="2">
    <location>
        <begin position="662"/>
        <end position="672"/>
    </location>
</feature>
<dbReference type="SUPFAM" id="SSF140361">
    <property type="entry name" value="MIT domain-like"/>
    <property type="match status" value="1"/>
</dbReference>
<feature type="compositionally biased region" description="Gly residues" evidence="2">
    <location>
        <begin position="644"/>
        <end position="655"/>
    </location>
</feature>
<proteinExistence type="predicted"/>
<feature type="compositionally biased region" description="Low complexity" evidence="2">
    <location>
        <begin position="760"/>
        <end position="771"/>
    </location>
</feature>
<keyword evidence="4" id="KW-1185">Reference proteome</keyword>
<keyword evidence="1" id="KW-0175">Coiled coil</keyword>
<feature type="region of interest" description="Disordered" evidence="2">
    <location>
        <begin position="477"/>
        <end position="507"/>
    </location>
</feature>
<feature type="coiled-coil region" evidence="1">
    <location>
        <begin position="996"/>
        <end position="1023"/>
    </location>
</feature>
<evidence type="ECO:0000313" key="3">
    <source>
        <dbReference type="EMBL" id="RKP00937.1"/>
    </source>
</evidence>
<feature type="region of interest" description="Disordered" evidence="2">
    <location>
        <begin position="721"/>
        <end position="774"/>
    </location>
</feature>
<feature type="region of interest" description="Disordered" evidence="2">
    <location>
        <begin position="98"/>
        <end position="120"/>
    </location>
</feature>
<feature type="compositionally biased region" description="Pro residues" evidence="2">
    <location>
        <begin position="744"/>
        <end position="759"/>
    </location>
</feature>
<dbReference type="AlphaFoldDB" id="A0A4P9X6U8"/>
<feature type="region of interest" description="Disordered" evidence="2">
    <location>
        <begin position="1024"/>
        <end position="1046"/>
    </location>
</feature>
<feature type="region of interest" description="Disordered" evidence="2">
    <location>
        <begin position="959"/>
        <end position="983"/>
    </location>
</feature>
<feature type="compositionally biased region" description="Low complexity" evidence="2">
    <location>
        <begin position="241"/>
        <end position="262"/>
    </location>
</feature>
<feature type="compositionally biased region" description="Low complexity" evidence="2">
    <location>
        <begin position="959"/>
        <end position="982"/>
    </location>
</feature>
<feature type="compositionally biased region" description="Low complexity" evidence="2">
    <location>
        <begin position="483"/>
        <end position="492"/>
    </location>
</feature>
<feature type="region of interest" description="Disordered" evidence="2">
    <location>
        <begin position="918"/>
        <end position="939"/>
    </location>
</feature>
<feature type="region of interest" description="Disordered" evidence="2">
    <location>
        <begin position="139"/>
        <end position="263"/>
    </location>
</feature>
<feature type="compositionally biased region" description="Polar residues" evidence="2">
    <location>
        <begin position="589"/>
        <end position="608"/>
    </location>
</feature>
<feature type="compositionally biased region" description="Polar residues" evidence="2">
    <location>
        <begin position="1035"/>
        <end position="1046"/>
    </location>
</feature>